<protein>
    <recommendedName>
        <fullName evidence="3">Fur-regulated basic protein FbpA</fullName>
    </recommendedName>
</protein>
<reference evidence="1 2" key="1">
    <citation type="submission" date="2021-10" db="EMBL/GenBank/DDBJ databases">
        <authorList>
            <person name="Criscuolo A."/>
        </authorList>
    </citation>
    <scope>NUCLEOTIDE SEQUENCE [LARGE SCALE GENOMIC DNA]</scope>
    <source>
        <strain evidence="2">CIP 111883</strain>
    </source>
</reference>
<dbReference type="RefSeq" id="WP_230500988.1">
    <property type="nucleotide sequence ID" value="NZ_CAKJTJ010000007.1"/>
</dbReference>
<dbReference type="EMBL" id="CAKJTJ010000007">
    <property type="protein sequence ID" value="CAG9621096.1"/>
    <property type="molecule type" value="Genomic_DNA"/>
</dbReference>
<organism evidence="1 2">
    <name type="scientific">Sutcliffiella rhizosphaerae</name>
    <dbReference type="NCBI Taxonomy" id="2880967"/>
    <lineage>
        <taxon>Bacteria</taxon>
        <taxon>Bacillati</taxon>
        <taxon>Bacillota</taxon>
        <taxon>Bacilli</taxon>
        <taxon>Bacillales</taxon>
        <taxon>Bacillaceae</taxon>
        <taxon>Sutcliffiella</taxon>
    </lineage>
</organism>
<evidence type="ECO:0000313" key="2">
    <source>
        <dbReference type="Proteomes" id="UP000789833"/>
    </source>
</evidence>
<evidence type="ECO:0000313" key="1">
    <source>
        <dbReference type="EMBL" id="CAG9621096.1"/>
    </source>
</evidence>
<name>A0ABN8AB07_9BACI</name>
<dbReference type="Proteomes" id="UP000789833">
    <property type="component" value="Unassembled WGS sequence"/>
</dbReference>
<proteinExistence type="predicted"/>
<comment type="caution">
    <text evidence="1">The sequence shown here is derived from an EMBL/GenBank/DDBJ whole genome shotgun (WGS) entry which is preliminary data.</text>
</comment>
<gene>
    <name evidence="1" type="ORF">BACCIP111883_01868</name>
</gene>
<accession>A0ABN8AB07</accession>
<sequence>MELRRLVMLHKLALHGVYEARDGRILRDLSINELEIEFNSFQQERTDTIK</sequence>
<keyword evidence="2" id="KW-1185">Reference proteome</keyword>
<evidence type="ECO:0008006" key="3">
    <source>
        <dbReference type="Google" id="ProtNLM"/>
    </source>
</evidence>